<protein>
    <recommendedName>
        <fullName evidence="9">Polysaccharide biosynthesis protein</fullName>
    </recommendedName>
</protein>
<evidence type="ECO:0000256" key="4">
    <source>
        <dbReference type="ARBA" id="ARBA00022989"/>
    </source>
</evidence>
<reference evidence="7" key="2">
    <citation type="journal article" date="2021" name="PeerJ">
        <title>Extensive microbial diversity within the chicken gut microbiome revealed by metagenomics and culture.</title>
        <authorList>
            <person name="Gilroy R."/>
            <person name="Ravi A."/>
            <person name="Getino M."/>
            <person name="Pursley I."/>
            <person name="Horton D.L."/>
            <person name="Alikhan N.F."/>
            <person name="Baker D."/>
            <person name="Gharbi K."/>
            <person name="Hall N."/>
            <person name="Watson M."/>
            <person name="Adriaenssens E.M."/>
            <person name="Foster-Nyarko E."/>
            <person name="Jarju S."/>
            <person name="Secka A."/>
            <person name="Antonio M."/>
            <person name="Oren A."/>
            <person name="Chaudhuri R.R."/>
            <person name="La Ragione R."/>
            <person name="Hildebrand F."/>
            <person name="Pallen M.J."/>
        </authorList>
    </citation>
    <scope>NUCLEOTIDE SEQUENCE</scope>
    <source>
        <strain evidence="7">11300</strain>
    </source>
</reference>
<feature type="transmembrane region" description="Helical" evidence="6">
    <location>
        <begin position="325"/>
        <end position="346"/>
    </location>
</feature>
<keyword evidence="5 6" id="KW-0472">Membrane</keyword>
<proteinExistence type="predicted"/>
<evidence type="ECO:0000256" key="2">
    <source>
        <dbReference type="ARBA" id="ARBA00022475"/>
    </source>
</evidence>
<feature type="transmembrane region" description="Helical" evidence="6">
    <location>
        <begin position="352"/>
        <end position="374"/>
    </location>
</feature>
<dbReference type="AlphaFoldDB" id="A0A9D1I341"/>
<evidence type="ECO:0000256" key="3">
    <source>
        <dbReference type="ARBA" id="ARBA00022692"/>
    </source>
</evidence>
<evidence type="ECO:0000313" key="7">
    <source>
        <dbReference type="EMBL" id="HIU27104.1"/>
    </source>
</evidence>
<dbReference type="Proteomes" id="UP000824091">
    <property type="component" value="Unassembled WGS sequence"/>
</dbReference>
<dbReference type="GO" id="GO:0005886">
    <property type="term" value="C:plasma membrane"/>
    <property type="evidence" value="ECO:0007669"/>
    <property type="project" value="UniProtKB-SubCell"/>
</dbReference>
<dbReference type="PANTHER" id="PTHR30250:SF26">
    <property type="entry name" value="PSMA PROTEIN"/>
    <property type="match status" value="1"/>
</dbReference>
<feature type="non-terminal residue" evidence="7">
    <location>
        <position position="1"/>
    </location>
</feature>
<sequence>IKDMPDIPEIYWIYALYVINSSVSYFFSYKAAFVTANQNNALVVINNGLWEIAMVAVQVIILVTTRNYIGYMLIGIAFVLIRNISISMLADRKYPVLREKAMIRIPGEIFGQIKKNTGAMVFHKIGTIVVFATDNLILSKFVGLVSVGIYTNYYTITNAVTVFINKFFQAISASVGNLAVNESVERQEKTFFKVLFINFWMYAFSCCCLMNLMSPFINDIWLGEGYLFGKWIVLLIVLKTYITGMRSATQTFKNAKGLYWQNKYMPIYESLINLIASLILVNYMGVAGVILGTIISSLATCVWVEPHVLYKYGFDKSARGFAARYIQYFVVFLLIMAATHGCNVLIDGNGIGIFILRCIVSAGLPNIMLLLIYWRTEEFRYFYGLIMRKLGKI</sequence>
<dbReference type="PANTHER" id="PTHR30250">
    <property type="entry name" value="PST FAMILY PREDICTED COLANIC ACID TRANSPORTER"/>
    <property type="match status" value="1"/>
</dbReference>
<accession>A0A9D1I341</accession>
<keyword evidence="3 6" id="KW-0812">Transmembrane</keyword>
<evidence type="ECO:0000313" key="8">
    <source>
        <dbReference type="Proteomes" id="UP000824091"/>
    </source>
</evidence>
<feature type="transmembrane region" description="Helical" evidence="6">
    <location>
        <begin position="12"/>
        <end position="29"/>
    </location>
</feature>
<evidence type="ECO:0000256" key="5">
    <source>
        <dbReference type="ARBA" id="ARBA00023136"/>
    </source>
</evidence>
<feature type="transmembrane region" description="Helical" evidence="6">
    <location>
        <begin position="68"/>
        <end position="90"/>
    </location>
</feature>
<keyword evidence="2" id="KW-1003">Cell membrane</keyword>
<organism evidence="7 8">
    <name type="scientific">Candidatus Fimisoma avicola</name>
    <dbReference type="NCBI Taxonomy" id="2840826"/>
    <lineage>
        <taxon>Bacteria</taxon>
        <taxon>Bacillati</taxon>
        <taxon>Bacillota</taxon>
        <taxon>Clostridia</taxon>
        <taxon>Eubacteriales</taxon>
        <taxon>Candidatus Fimisoma</taxon>
    </lineage>
</organism>
<reference evidence="7" key="1">
    <citation type="submission" date="2020-10" db="EMBL/GenBank/DDBJ databases">
        <authorList>
            <person name="Gilroy R."/>
        </authorList>
    </citation>
    <scope>NUCLEOTIDE SEQUENCE</scope>
    <source>
        <strain evidence="7">11300</strain>
    </source>
</reference>
<comment type="subcellular location">
    <subcellularLocation>
        <location evidence="1">Cell membrane</location>
        <topology evidence="1">Multi-pass membrane protein</topology>
    </subcellularLocation>
</comment>
<evidence type="ECO:0008006" key="9">
    <source>
        <dbReference type="Google" id="ProtNLM"/>
    </source>
</evidence>
<feature type="transmembrane region" description="Helical" evidence="6">
    <location>
        <begin position="286"/>
        <end position="304"/>
    </location>
</feature>
<gene>
    <name evidence="7" type="ORF">IAD16_01825</name>
</gene>
<comment type="caution">
    <text evidence="7">The sequence shown here is derived from an EMBL/GenBank/DDBJ whole genome shotgun (WGS) entry which is preliminary data.</text>
</comment>
<feature type="transmembrane region" description="Helical" evidence="6">
    <location>
        <begin position="194"/>
        <end position="213"/>
    </location>
</feature>
<feature type="transmembrane region" description="Helical" evidence="6">
    <location>
        <begin position="41"/>
        <end position="62"/>
    </location>
</feature>
<evidence type="ECO:0000256" key="6">
    <source>
        <dbReference type="SAM" id="Phobius"/>
    </source>
</evidence>
<dbReference type="EMBL" id="DVMO01000030">
    <property type="protein sequence ID" value="HIU27104.1"/>
    <property type="molecule type" value="Genomic_DNA"/>
</dbReference>
<name>A0A9D1I341_9FIRM</name>
<dbReference type="InterPro" id="IPR050833">
    <property type="entry name" value="Poly_Biosynth_Transport"/>
</dbReference>
<keyword evidence="4 6" id="KW-1133">Transmembrane helix</keyword>
<evidence type="ECO:0000256" key="1">
    <source>
        <dbReference type="ARBA" id="ARBA00004651"/>
    </source>
</evidence>
<feature type="transmembrane region" description="Helical" evidence="6">
    <location>
        <begin position="225"/>
        <end position="242"/>
    </location>
</feature>